<name>A0ABR4GDP4_9EURO</name>
<evidence type="ECO:0000313" key="6">
    <source>
        <dbReference type="Proteomes" id="UP001610563"/>
    </source>
</evidence>
<dbReference type="PRINTS" id="PR01415">
    <property type="entry name" value="ANKYRIN"/>
</dbReference>
<reference evidence="5 6" key="1">
    <citation type="submission" date="2024-07" db="EMBL/GenBank/DDBJ databases">
        <title>Section-level genome sequencing and comparative genomics of Aspergillus sections Usti and Cavernicolus.</title>
        <authorList>
            <consortium name="Lawrence Berkeley National Laboratory"/>
            <person name="Nybo J.L."/>
            <person name="Vesth T.C."/>
            <person name="Theobald S."/>
            <person name="Frisvad J.C."/>
            <person name="Larsen T.O."/>
            <person name="Kjaerboelling I."/>
            <person name="Rothschild-Mancinelli K."/>
            <person name="Lyhne E.K."/>
            <person name="Kogle M.E."/>
            <person name="Barry K."/>
            <person name="Clum A."/>
            <person name="Na H."/>
            <person name="Ledsgaard L."/>
            <person name="Lin J."/>
            <person name="Lipzen A."/>
            <person name="Kuo A."/>
            <person name="Riley R."/>
            <person name="Mondo S."/>
            <person name="Labutti K."/>
            <person name="Haridas S."/>
            <person name="Pangalinan J."/>
            <person name="Salamov A.A."/>
            <person name="Simmons B.A."/>
            <person name="Magnuson J.K."/>
            <person name="Chen J."/>
            <person name="Drula E."/>
            <person name="Henrissat B."/>
            <person name="Wiebenga A."/>
            <person name="Lubbers R.J."/>
            <person name="Gomes A.C."/>
            <person name="Makela M.R."/>
            <person name="Stajich J."/>
            <person name="Grigoriev I.V."/>
            <person name="Mortensen U.H."/>
            <person name="De Vries R.P."/>
            <person name="Baker S.E."/>
            <person name="Andersen M.R."/>
        </authorList>
    </citation>
    <scope>NUCLEOTIDE SEQUENCE [LARGE SCALE GENOMIC DNA]</scope>
    <source>
        <strain evidence="5 6">CBS 209.92</strain>
    </source>
</reference>
<dbReference type="PROSITE" id="PS50297">
    <property type="entry name" value="ANK_REP_REGION"/>
    <property type="match status" value="2"/>
</dbReference>
<comment type="caution">
    <text evidence="5">The sequence shown here is derived from an EMBL/GenBank/DDBJ whole genome shotgun (WGS) entry which is preliminary data.</text>
</comment>
<dbReference type="SMART" id="SM00248">
    <property type="entry name" value="ANK"/>
    <property type="match status" value="7"/>
</dbReference>
<keyword evidence="6" id="KW-1185">Reference proteome</keyword>
<organism evidence="5 6">
    <name type="scientific">Aspergillus keveii</name>
    <dbReference type="NCBI Taxonomy" id="714993"/>
    <lineage>
        <taxon>Eukaryota</taxon>
        <taxon>Fungi</taxon>
        <taxon>Dikarya</taxon>
        <taxon>Ascomycota</taxon>
        <taxon>Pezizomycotina</taxon>
        <taxon>Eurotiomycetes</taxon>
        <taxon>Eurotiomycetidae</taxon>
        <taxon>Eurotiales</taxon>
        <taxon>Aspergillaceae</taxon>
        <taxon>Aspergillus</taxon>
        <taxon>Aspergillus subgen. Nidulantes</taxon>
    </lineage>
</organism>
<dbReference type="PROSITE" id="PS50088">
    <property type="entry name" value="ANK_REPEAT"/>
    <property type="match status" value="3"/>
</dbReference>
<dbReference type="InterPro" id="IPR002110">
    <property type="entry name" value="Ankyrin_rpt"/>
</dbReference>
<keyword evidence="2 3" id="KW-0040">ANK repeat</keyword>
<dbReference type="Gene3D" id="1.25.40.20">
    <property type="entry name" value="Ankyrin repeat-containing domain"/>
    <property type="match status" value="3"/>
</dbReference>
<feature type="region of interest" description="Disordered" evidence="4">
    <location>
        <begin position="1"/>
        <end position="48"/>
    </location>
</feature>
<dbReference type="PANTHER" id="PTHR24171:SF8">
    <property type="entry name" value="BRCA1-ASSOCIATED RING DOMAIN PROTEIN 1"/>
    <property type="match status" value="1"/>
</dbReference>
<feature type="compositionally biased region" description="Basic and acidic residues" evidence="4">
    <location>
        <begin position="1"/>
        <end position="34"/>
    </location>
</feature>
<evidence type="ECO:0000256" key="2">
    <source>
        <dbReference type="ARBA" id="ARBA00023043"/>
    </source>
</evidence>
<dbReference type="Pfam" id="PF12796">
    <property type="entry name" value="Ank_2"/>
    <property type="match status" value="2"/>
</dbReference>
<dbReference type="InterPro" id="IPR036770">
    <property type="entry name" value="Ankyrin_rpt-contain_sf"/>
</dbReference>
<gene>
    <name evidence="5" type="ORF">BJX66DRAFT_335354</name>
</gene>
<dbReference type="EMBL" id="JBFTWV010000021">
    <property type="protein sequence ID" value="KAL2797170.1"/>
    <property type="molecule type" value="Genomic_DNA"/>
</dbReference>
<dbReference type="Proteomes" id="UP001610563">
    <property type="component" value="Unassembled WGS sequence"/>
</dbReference>
<evidence type="ECO:0000313" key="5">
    <source>
        <dbReference type="EMBL" id="KAL2797170.1"/>
    </source>
</evidence>
<evidence type="ECO:0000256" key="3">
    <source>
        <dbReference type="PROSITE-ProRule" id="PRU00023"/>
    </source>
</evidence>
<sequence length="361" mass="40298">MADNYVHDYEPDYEHGERNDEKNSSSDEKEHSDEGDNEDVEHDNYDSRDQYDDRQFNFFYTSEEELAHFAALEKAGKKPDIFLAAKTGNVAIMREFVDGGWMKYCPALKPDAEGNCPLMWAAVKGHEPIVRLYAENMPDKSCGHTAVVKTLIEFGQDVNAHADDSALHFAAQFGYIDVVKALVEAGADVGALNSLDDKAINLAVIEGRAEVVVYLLDEMEKIGMEVHPSNLIYPAVELEKEDLIRALLRRYDKEVGNTALFKAVALKNEKMVRFLLEDIGIDVNAQKSDGQDPLFRAVEMNNEAMVKLLLDKGAAVDRPVYEMPSILSWAGLFGHVPIVQLILDKGADATVKDKDGRTLLE</sequence>
<keyword evidence="1" id="KW-0677">Repeat</keyword>
<dbReference type="SUPFAM" id="SSF48403">
    <property type="entry name" value="Ankyrin repeat"/>
    <property type="match status" value="1"/>
</dbReference>
<feature type="repeat" description="ANK" evidence="3">
    <location>
        <begin position="289"/>
        <end position="317"/>
    </location>
</feature>
<accession>A0ABR4GDP4</accession>
<feature type="repeat" description="ANK" evidence="3">
    <location>
        <begin position="162"/>
        <end position="194"/>
    </location>
</feature>
<proteinExistence type="predicted"/>
<protein>
    <submittedName>
        <fullName evidence="5">Ankyrin repeat-containing domain protein</fullName>
    </submittedName>
</protein>
<evidence type="ECO:0000256" key="1">
    <source>
        <dbReference type="ARBA" id="ARBA00022737"/>
    </source>
</evidence>
<dbReference type="PANTHER" id="PTHR24171">
    <property type="entry name" value="ANKYRIN REPEAT DOMAIN-CONTAINING PROTEIN 39-RELATED"/>
    <property type="match status" value="1"/>
</dbReference>
<feature type="repeat" description="ANK" evidence="3">
    <location>
        <begin position="322"/>
        <end position="354"/>
    </location>
</feature>
<evidence type="ECO:0000256" key="4">
    <source>
        <dbReference type="SAM" id="MobiDB-lite"/>
    </source>
</evidence>